<accession>A0A348B5Z5</accession>
<dbReference type="InterPro" id="IPR027417">
    <property type="entry name" value="P-loop_NTPase"/>
</dbReference>
<dbReference type="OrthoDB" id="132045at2157"/>
<dbReference type="EMBL" id="BMQS01000020">
    <property type="protein sequence ID" value="GGU01598.1"/>
    <property type="molecule type" value="Genomic_DNA"/>
</dbReference>
<dbReference type="PANTHER" id="PTHR34301:SF8">
    <property type="entry name" value="ATPASE DOMAIN-CONTAINING PROTEIN"/>
    <property type="match status" value="1"/>
</dbReference>
<dbReference type="GeneID" id="38667449"/>
<keyword evidence="5" id="KW-1185">Reference proteome</keyword>
<evidence type="ECO:0000313" key="3">
    <source>
        <dbReference type="EMBL" id="BBD73597.1"/>
    </source>
</evidence>
<proteinExistence type="predicted"/>
<dbReference type="SUPFAM" id="SSF46785">
    <property type="entry name" value="Winged helix' DNA-binding domain"/>
    <property type="match status" value="1"/>
</dbReference>
<dbReference type="Gene3D" id="1.10.10.10">
    <property type="entry name" value="Winged helix-like DNA-binding domain superfamily/Winged helix DNA-binding domain"/>
    <property type="match status" value="1"/>
</dbReference>
<name>A0A348B5Z5_9CREN</name>
<evidence type="ECO:0000259" key="2">
    <source>
        <dbReference type="Pfam" id="PF21100"/>
    </source>
</evidence>
<dbReference type="Proteomes" id="UP000616143">
    <property type="component" value="Unassembled WGS sequence"/>
</dbReference>
<evidence type="ECO:0000259" key="1">
    <source>
        <dbReference type="Pfam" id="PF01637"/>
    </source>
</evidence>
<reference evidence="3" key="3">
    <citation type="journal article" date="2019" name="BMC Res. Notes">
        <title>Complete genome sequence of the Sulfodiicoccus acidiphilus strain HS-1T, the first crenarchaeon that lacks polB3, isolated from an acidic hot spring in Ohwaku-dani, Hakone, Japan.</title>
        <authorList>
            <person name="Sakai H.D."/>
            <person name="Kurosawa N."/>
        </authorList>
    </citation>
    <scope>NUCLEOTIDE SEQUENCE</scope>
    <source>
        <strain evidence="3">HS-1</strain>
    </source>
</reference>
<dbReference type="EMBL" id="AP018553">
    <property type="protein sequence ID" value="BBD73597.1"/>
    <property type="molecule type" value="Genomic_DNA"/>
</dbReference>
<dbReference type="Pfam" id="PF01637">
    <property type="entry name" value="ATPase_2"/>
    <property type="match status" value="1"/>
</dbReference>
<feature type="domain" description="ATPase" evidence="1">
    <location>
        <begin position="14"/>
        <end position="247"/>
    </location>
</feature>
<dbReference type="InterPro" id="IPR048907">
    <property type="entry name" value="WHD_MCM_arc"/>
</dbReference>
<evidence type="ECO:0000313" key="5">
    <source>
        <dbReference type="Proteomes" id="UP000276741"/>
    </source>
</evidence>
<feature type="domain" description="MCM C-terminal" evidence="2">
    <location>
        <begin position="286"/>
        <end position="348"/>
    </location>
</feature>
<dbReference type="PANTHER" id="PTHR34301">
    <property type="entry name" value="DNA-BINDING PROTEIN-RELATED"/>
    <property type="match status" value="1"/>
</dbReference>
<sequence length="360" mass="41708">MIFDPVPKESRKDFFDREEEIEKIKSLSSPITLVLGLRRTGKSSVIRIALSELDLPYVYVDLRKFEEKGYISYRDLVLELQREINRLIRKFPNIIDFFERIEGVKIMGNEVKLKWGGNGRVKISSLLESINDWTENKAIITIDEAQELLNLRGANLLPAFAYSFDNLNKIKIILSGSKMGLLYRYLSEDDPKSPLYGRAMNEIELQPFDAEKSKEFLQSGFKQLNINFNEFNIIYEKLGGIPGWLTYFGYYYYEERDLNKALSKTISTAIELIREEFDNFLKTRAIATGRYLTVMKTVTNCATWSEIKRALEAREGIEVSDSEIYNYLNQLTDSSWIVKEEGRGYCPSDPLISKVFSLSR</sequence>
<organism evidence="3 5">
    <name type="scientific">Sulfodiicoccus acidiphilus</name>
    <dbReference type="NCBI Taxonomy" id="1670455"/>
    <lineage>
        <taxon>Archaea</taxon>
        <taxon>Thermoproteota</taxon>
        <taxon>Thermoprotei</taxon>
        <taxon>Sulfolobales</taxon>
        <taxon>Sulfolobaceae</taxon>
        <taxon>Sulfodiicoccus</taxon>
    </lineage>
</organism>
<dbReference type="KEGG" id="sacd:HS1genome_1986"/>
<dbReference type="InterPro" id="IPR036390">
    <property type="entry name" value="WH_DNA-bd_sf"/>
</dbReference>
<dbReference type="InterPro" id="IPR011579">
    <property type="entry name" value="ATPase_dom"/>
</dbReference>
<dbReference type="GO" id="GO:0005524">
    <property type="term" value="F:ATP binding"/>
    <property type="evidence" value="ECO:0007669"/>
    <property type="project" value="InterPro"/>
</dbReference>
<dbReference type="AlphaFoldDB" id="A0A348B5Z5"/>
<dbReference type="Gene3D" id="1.10.8.60">
    <property type="match status" value="1"/>
</dbReference>
<evidence type="ECO:0000313" key="4">
    <source>
        <dbReference type="EMBL" id="GGU01598.1"/>
    </source>
</evidence>
<reference evidence="5" key="2">
    <citation type="submission" date="2018-04" db="EMBL/GenBank/DDBJ databases">
        <title>Complete genome sequence of Sulfodiicoccus acidiphilus strain HS-1.</title>
        <authorList>
            <person name="Sakai H.D."/>
            <person name="Kurosawa N."/>
        </authorList>
    </citation>
    <scope>NUCLEOTIDE SEQUENCE [LARGE SCALE GENOMIC DNA]</scope>
    <source>
        <strain evidence="5">HS-1</strain>
    </source>
</reference>
<dbReference type="InterPro" id="IPR036388">
    <property type="entry name" value="WH-like_DNA-bd_sf"/>
</dbReference>
<dbReference type="RefSeq" id="WP_126450852.1">
    <property type="nucleotide sequence ID" value="NZ_AP018553.1"/>
</dbReference>
<dbReference type="SUPFAM" id="SSF52540">
    <property type="entry name" value="P-loop containing nucleoside triphosphate hydrolases"/>
    <property type="match status" value="1"/>
</dbReference>
<reference evidence="4" key="1">
    <citation type="journal article" date="2014" name="Int. J. Syst. Evol. Microbiol.">
        <title>Complete genome sequence of Corynebacterium casei LMG S-19264T (=DSM 44701T), isolated from a smear-ripened cheese.</title>
        <authorList>
            <consortium name="US DOE Joint Genome Institute (JGI-PGF)"/>
            <person name="Walter F."/>
            <person name="Albersmeier A."/>
            <person name="Kalinowski J."/>
            <person name="Ruckert C."/>
        </authorList>
    </citation>
    <scope>NUCLEOTIDE SEQUENCE</scope>
    <source>
        <strain evidence="4">JCM 31740</strain>
    </source>
</reference>
<dbReference type="Gene3D" id="3.40.50.300">
    <property type="entry name" value="P-loop containing nucleotide triphosphate hydrolases"/>
    <property type="match status" value="1"/>
</dbReference>
<protein>
    <submittedName>
        <fullName evidence="3">ATPase AAA</fullName>
    </submittedName>
</protein>
<reference evidence="4" key="4">
    <citation type="submission" date="2020-09" db="EMBL/GenBank/DDBJ databases">
        <authorList>
            <person name="Sun Q."/>
            <person name="Ohkuma M."/>
        </authorList>
    </citation>
    <scope>NUCLEOTIDE SEQUENCE</scope>
    <source>
        <strain evidence="4">JCM 31740</strain>
    </source>
</reference>
<gene>
    <name evidence="4" type="ORF">GCM10007116_18460</name>
    <name evidence="3" type="ORF">HS1genome_1986</name>
</gene>
<dbReference type="Proteomes" id="UP000276741">
    <property type="component" value="Chromosome"/>
</dbReference>
<dbReference type="Pfam" id="PF21100">
    <property type="entry name" value="WHD_MCM"/>
    <property type="match status" value="1"/>
</dbReference>